<keyword evidence="3" id="KW-0238">DNA-binding</keyword>
<keyword evidence="4" id="KW-0804">Transcription</keyword>
<name>A0A1B2I8U2_9BACT</name>
<evidence type="ECO:0000256" key="4">
    <source>
        <dbReference type="ARBA" id="ARBA00023163"/>
    </source>
</evidence>
<dbReference type="Pfam" id="PF03466">
    <property type="entry name" value="LysR_substrate"/>
    <property type="match status" value="1"/>
</dbReference>
<dbReference type="GeneID" id="83059272"/>
<dbReference type="RefSeq" id="WP_066748466.1">
    <property type="nucleotide sequence ID" value="NZ_CP016757.1"/>
</dbReference>
<dbReference type="Gene3D" id="1.10.10.10">
    <property type="entry name" value="Winged helix-like DNA-binding domain superfamily/Winged helix DNA-binding domain"/>
    <property type="match status" value="1"/>
</dbReference>
<dbReference type="InterPro" id="IPR050950">
    <property type="entry name" value="HTH-type_LysR_regulators"/>
</dbReference>
<evidence type="ECO:0000313" key="6">
    <source>
        <dbReference type="EMBL" id="ANZ46400.1"/>
    </source>
</evidence>
<keyword evidence="7" id="KW-1185">Reference proteome</keyword>
<gene>
    <name evidence="6" type="ORF">BED41_15605</name>
</gene>
<dbReference type="Gene3D" id="3.40.190.290">
    <property type="match status" value="1"/>
</dbReference>
<evidence type="ECO:0000256" key="1">
    <source>
        <dbReference type="ARBA" id="ARBA00009437"/>
    </source>
</evidence>
<dbReference type="GO" id="GO:0003700">
    <property type="term" value="F:DNA-binding transcription factor activity"/>
    <property type="evidence" value="ECO:0007669"/>
    <property type="project" value="InterPro"/>
</dbReference>
<organism evidence="6 7">
    <name type="scientific">Cloacibacillus porcorum</name>
    <dbReference type="NCBI Taxonomy" id="1197717"/>
    <lineage>
        <taxon>Bacteria</taxon>
        <taxon>Thermotogati</taxon>
        <taxon>Synergistota</taxon>
        <taxon>Synergistia</taxon>
        <taxon>Synergistales</taxon>
        <taxon>Synergistaceae</taxon>
        <taxon>Cloacibacillus</taxon>
    </lineage>
</organism>
<sequence>MESARCKAFLTSAETGSFSKAAEILGYTPSGVSQLVTAFESDLGFALLLRSKRGVAPTADGERMLPAVRDFIAHEGRMYQIAAEIKGLSVGEVTIATYPSISTHWLPGVIQGFREEYPRIKIKLMEGIRQEIVQWLEEKRADVAFLSRKEPMSYDWIPLAEDEMLAVLPKTHPLATAESYPLRNCHEESFIMPALGRDADVAALFERNGLELNVQFTTLQNFAAISMVEQGLGISIMNELITRNWQCDVVKLPLEPPQKIVLGMALLSRENASPAVKRFVKYAAARLSRIETRR</sequence>
<dbReference type="InterPro" id="IPR036390">
    <property type="entry name" value="WH_DNA-bd_sf"/>
</dbReference>
<dbReference type="SUPFAM" id="SSF46785">
    <property type="entry name" value="Winged helix' DNA-binding domain"/>
    <property type="match status" value="1"/>
</dbReference>
<evidence type="ECO:0000259" key="5">
    <source>
        <dbReference type="PROSITE" id="PS50931"/>
    </source>
</evidence>
<dbReference type="GO" id="GO:0003677">
    <property type="term" value="F:DNA binding"/>
    <property type="evidence" value="ECO:0007669"/>
    <property type="project" value="UniProtKB-KW"/>
</dbReference>
<dbReference type="OrthoDB" id="63123at2"/>
<evidence type="ECO:0000313" key="7">
    <source>
        <dbReference type="Proteomes" id="UP000093044"/>
    </source>
</evidence>
<evidence type="ECO:0000256" key="2">
    <source>
        <dbReference type="ARBA" id="ARBA00023015"/>
    </source>
</evidence>
<protein>
    <submittedName>
        <fullName evidence="6">Transcriptional regulator</fullName>
    </submittedName>
</protein>
<dbReference type="InterPro" id="IPR036388">
    <property type="entry name" value="WH-like_DNA-bd_sf"/>
</dbReference>
<dbReference type="Proteomes" id="UP000093044">
    <property type="component" value="Chromosome"/>
</dbReference>
<comment type="similarity">
    <text evidence="1">Belongs to the LysR transcriptional regulatory family.</text>
</comment>
<dbReference type="PROSITE" id="PS50931">
    <property type="entry name" value="HTH_LYSR"/>
    <property type="match status" value="1"/>
</dbReference>
<feature type="domain" description="HTH lysR-type" evidence="5">
    <location>
        <begin position="1"/>
        <end position="58"/>
    </location>
</feature>
<dbReference type="KEGG" id="cpor:BED41_15605"/>
<proteinExistence type="inferred from homology"/>
<accession>A0A1B2I8U2</accession>
<dbReference type="GO" id="GO:0005829">
    <property type="term" value="C:cytosol"/>
    <property type="evidence" value="ECO:0007669"/>
    <property type="project" value="TreeGrafter"/>
</dbReference>
<keyword evidence="2" id="KW-0805">Transcription regulation</keyword>
<dbReference type="PANTHER" id="PTHR30419:SF24">
    <property type="entry name" value="HTH-TYPE TRANSCRIPTIONAL REGULATOR CZCR"/>
    <property type="match status" value="1"/>
</dbReference>
<dbReference type="STRING" id="1197717.BED41_15605"/>
<dbReference type="EMBL" id="CP016757">
    <property type="protein sequence ID" value="ANZ46400.1"/>
    <property type="molecule type" value="Genomic_DNA"/>
</dbReference>
<dbReference type="AlphaFoldDB" id="A0A1B2I8U2"/>
<dbReference type="PANTHER" id="PTHR30419">
    <property type="entry name" value="HTH-TYPE TRANSCRIPTIONAL REGULATOR YBHD"/>
    <property type="match status" value="1"/>
</dbReference>
<dbReference type="InterPro" id="IPR000847">
    <property type="entry name" value="LysR_HTH_N"/>
</dbReference>
<dbReference type="SUPFAM" id="SSF53850">
    <property type="entry name" value="Periplasmic binding protein-like II"/>
    <property type="match status" value="1"/>
</dbReference>
<evidence type="ECO:0000256" key="3">
    <source>
        <dbReference type="ARBA" id="ARBA00023125"/>
    </source>
</evidence>
<dbReference type="InterPro" id="IPR005119">
    <property type="entry name" value="LysR_subst-bd"/>
</dbReference>
<dbReference type="CDD" id="cd05466">
    <property type="entry name" value="PBP2_LTTR_substrate"/>
    <property type="match status" value="1"/>
</dbReference>
<reference evidence="6" key="1">
    <citation type="submission" date="2016-08" db="EMBL/GenBank/DDBJ databases">
        <title>Complete genome of Cloacibacillus porcorum.</title>
        <authorList>
            <person name="Looft T."/>
            <person name="Bayles D.O."/>
            <person name="Alt D.P."/>
        </authorList>
    </citation>
    <scope>NUCLEOTIDE SEQUENCE [LARGE SCALE GENOMIC DNA]</scope>
    <source>
        <strain evidence="6">CL-84</strain>
    </source>
</reference>
<dbReference type="Pfam" id="PF00126">
    <property type="entry name" value="HTH_1"/>
    <property type="match status" value="1"/>
</dbReference>